<dbReference type="Gene3D" id="3.40.630.10">
    <property type="entry name" value="Zn peptidases"/>
    <property type="match status" value="1"/>
</dbReference>
<evidence type="ECO:0000256" key="1">
    <source>
        <dbReference type="ARBA" id="ARBA00022723"/>
    </source>
</evidence>
<accession>A0A7C5YRZ3</accession>
<dbReference type="PANTHER" id="PTHR43808">
    <property type="entry name" value="ACETYLORNITHINE DEACETYLASE"/>
    <property type="match status" value="1"/>
</dbReference>
<dbReference type="AlphaFoldDB" id="A0A7C5YRZ3"/>
<proteinExistence type="predicted"/>
<evidence type="ECO:0000256" key="2">
    <source>
        <dbReference type="ARBA" id="ARBA00022801"/>
    </source>
</evidence>
<keyword evidence="3" id="KW-0812">Transmembrane</keyword>
<dbReference type="GO" id="GO:0046872">
    <property type="term" value="F:metal ion binding"/>
    <property type="evidence" value="ECO:0007669"/>
    <property type="project" value="UniProtKB-KW"/>
</dbReference>
<keyword evidence="3" id="KW-0472">Membrane</keyword>
<dbReference type="InterPro" id="IPR050072">
    <property type="entry name" value="Peptidase_M20A"/>
</dbReference>
<name>A0A7C5YRZ3_UNCC3</name>
<dbReference type="GO" id="GO:0016787">
    <property type="term" value="F:hydrolase activity"/>
    <property type="evidence" value="ECO:0007669"/>
    <property type="project" value="UniProtKB-KW"/>
</dbReference>
<keyword evidence="3" id="KW-1133">Transmembrane helix</keyword>
<dbReference type="InterPro" id="IPR002933">
    <property type="entry name" value="Peptidase_M20"/>
</dbReference>
<evidence type="ECO:0000256" key="3">
    <source>
        <dbReference type="SAM" id="Phobius"/>
    </source>
</evidence>
<organism evidence="4">
    <name type="scientific">candidate division CPR3 bacterium</name>
    <dbReference type="NCBI Taxonomy" id="2268181"/>
    <lineage>
        <taxon>Bacteria</taxon>
        <taxon>Bacteria division CPR3</taxon>
    </lineage>
</organism>
<keyword evidence="2 4" id="KW-0378">Hydrolase</keyword>
<dbReference type="InterPro" id="IPR036264">
    <property type="entry name" value="Bact_exopeptidase_dim_dom"/>
</dbReference>
<protein>
    <submittedName>
        <fullName evidence="4">M20/M25/M40 family metallo-hydrolase</fullName>
    </submittedName>
</protein>
<dbReference type="Pfam" id="PF01546">
    <property type="entry name" value="Peptidase_M20"/>
    <property type="match status" value="1"/>
</dbReference>
<gene>
    <name evidence="4" type="ORF">ENL96_01300</name>
</gene>
<reference evidence="4" key="1">
    <citation type="journal article" date="2020" name="mSystems">
        <title>Genome- and Community-Level Interaction Insights into Carbon Utilization and Element Cycling Functions of Hydrothermarchaeota in Hydrothermal Sediment.</title>
        <authorList>
            <person name="Zhou Z."/>
            <person name="Liu Y."/>
            <person name="Xu W."/>
            <person name="Pan J."/>
            <person name="Luo Z.H."/>
            <person name="Li M."/>
        </authorList>
    </citation>
    <scope>NUCLEOTIDE SEQUENCE [LARGE SCALE GENOMIC DNA]</scope>
    <source>
        <strain evidence="4">SpSt-1042</strain>
    </source>
</reference>
<feature type="transmembrane region" description="Helical" evidence="3">
    <location>
        <begin position="6"/>
        <end position="24"/>
    </location>
</feature>
<comment type="caution">
    <text evidence="4">The sequence shown here is derived from an EMBL/GenBank/DDBJ whole genome shotgun (WGS) entry which is preliminary data.</text>
</comment>
<dbReference type="Gene3D" id="3.30.70.360">
    <property type="match status" value="1"/>
</dbReference>
<dbReference type="SUPFAM" id="SSF53187">
    <property type="entry name" value="Zn-dependent exopeptidases"/>
    <property type="match status" value="1"/>
</dbReference>
<evidence type="ECO:0000313" key="4">
    <source>
        <dbReference type="EMBL" id="HHR92135.1"/>
    </source>
</evidence>
<dbReference type="EMBL" id="DRVY01000040">
    <property type="protein sequence ID" value="HHR92135.1"/>
    <property type="molecule type" value="Genomic_DNA"/>
</dbReference>
<dbReference type="PANTHER" id="PTHR43808:SF32">
    <property type="entry name" value="ARGE_DAPE-RELATED DEACYLASE"/>
    <property type="match status" value="1"/>
</dbReference>
<sequence>MDWFFSLEAIFAILAVIYIISANFKRAAITNVGLILSEKAASLYKRGNSVEVVPPACARFLYKASKRFAVSDVSIPCIFCIFSSGIHIRPFCRALSTYIKGGRAINIVPDLCTGFGDVRILPGITKDYIEDAIKKKLKNLGIEYRISPIVYVPPSYINPEEKIVRALKRSTKEITGREPIAEGSGPWSDIWMFIKKGIPAVNFGCDGGGFHDKDEYVEIKSVLEVTKIYALTALEFFKS</sequence>
<keyword evidence="1" id="KW-0479">Metal-binding</keyword>
<dbReference type="SUPFAM" id="SSF55031">
    <property type="entry name" value="Bacterial exopeptidase dimerisation domain"/>
    <property type="match status" value="1"/>
</dbReference>